<keyword evidence="5 8" id="KW-0472">Membrane</keyword>
<dbReference type="Proteomes" id="UP000779809">
    <property type="component" value="Unassembled WGS sequence"/>
</dbReference>
<proteinExistence type="predicted"/>
<dbReference type="EMBL" id="JACPNR010000009">
    <property type="protein sequence ID" value="MBI2678434.1"/>
    <property type="molecule type" value="Genomic_DNA"/>
</dbReference>
<gene>
    <name evidence="9" type="ORF">HYX28_06605</name>
</gene>
<keyword evidence="2" id="KW-0132">Cell division</keyword>
<keyword evidence="7" id="KW-0175">Coiled coil</keyword>
<accession>A0A932EPR6</accession>
<name>A0A932EPR6_9BACT</name>
<dbReference type="InterPro" id="IPR007060">
    <property type="entry name" value="FtsL/DivIC"/>
</dbReference>
<organism evidence="9 10">
    <name type="scientific">Candidatus Korobacter versatilis</name>
    <dbReference type="NCBI Taxonomy" id="658062"/>
    <lineage>
        <taxon>Bacteria</taxon>
        <taxon>Pseudomonadati</taxon>
        <taxon>Acidobacteriota</taxon>
        <taxon>Terriglobia</taxon>
        <taxon>Terriglobales</taxon>
        <taxon>Candidatus Korobacteraceae</taxon>
        <taxon>Candidatus Korobacter</taxon>
    </lineage>
</organism>
<keyword evidence="1" id="KW-1003">Cell membrane</keyword>
<comment type="caution">
    <text evidence="9">The sequence shown here is derived from an EMBL/GenBank/DDBJ whole genome shotgun (WGS) entry which is preliminary data.</text>
</comment>
<dbReference type="GO" id="GO:0043093">
    <property type="term" value="P:FtsZ-dependent cytokinesis"/>
    <property type="evidence" value="ECO:0007669"/>
    <property type="project" value="TreeGrafter"/>
</dbReference>
<reference evidence="9" key="1">
    <citation type="submission" date="2020-07" db="EMBL/GenBank/DDBJ databases">
        <title>Huge and variable diversity of episymbiotic CPR bacteria and DPANN archaea in groundwater ecosystems.</title>
        <authorList>
            <person name="He C.Y."/>
            <person name="Keren R."/>
            <person name="Whittaker M."/>
            <person name="Farag I.F."/>
            <person name="Doudna J."/>
            <person name="Cate J.H.D."/>
            <person name="Banfield J.F."/>
        </authorList>
    </citation>
    <scope>NUCLEOTIDE SEQUENCE</scope>
    <source>
        <strain evidence="9">NC_groundwater_580_Pr5_B-0.1um_64_19</strain>
    </source>
</reference>
<evidence type="ECO:0000256" key="6">
    <source>
        <dbReference type="ARBA" id="ARBA00023306"/>
    </source>
</evidence>
<feature type="transmembrane region" description="Helical" evidence="8">
    <location>
        <begin position="23"/>
        <end position="49"/>
    </location>
</feature>
<keyword evidence="4 8" id="KW-1133">Transmembrane helix</keyword>
<dbReference type="GO" id="GO:0030428">
    <property type="term" value="C:cell septum"/>
    <property type="evidence" value="ECO:0007669"/>
    <property type="project" value="TreeGrafter"/>
</dbReference>
<sequence length="124" mass="14112">MGLQLTTWIKGSWEWLYRSRRKLATGAVAVLAIQLAWHVIFGANGALVYHEKRSEYRKLQQETDQLQLENQKLQEHIQSLKSDPKAIEKEAREQLKYARPGEVVYTVPAPAPQTALATATAKKQ</sequence>
<evidence type="ECO:0000256" key="8">
    <source>
        <dbReference type="SAM" id="Phobius"/>
    </source>
</evidence>
<dbReference type="InterPro" id="IPR023081">
    <property type="entry name" value="Cell_div_FtsB"/>
</dbReference>
<evidence type="ECO:0000256" key="3">
    <source>
        <dbReference type="ARBA" id="ARBA00022692"/>
    </source>
</evidence>
<evidence type="ECO:0000313" key="9">
    <source>
        <dbReference type="EMBL" id="MBI2678434.1"/>
    </source>
</evidence>
<evidence type="ECO:0000256" key="7">
    <source>
        <dbReference type="SAM" id="Coils"/>
    </source>
</evidence>
<dbReference type="PANTHER" id="PTHR37485:SF1">
    <property type="entry name" value="CELL DIVISION PROTEIN FTSB"/>
    <property type="match status" value="1"/>
</dbReference>
<evidence type="ECO:0000313" key="10">
    <source>
        <dbReference type="Proteomes" id="UP000779809"/>
    </source>
</evidence>
<protein>
    <submittedName>
        <fullName evidence="9">Septum formation initiator family protein</fullName>
    </submittedName>
</protein>
<keyword evidence="3 8" id="KW-0812">Transmembrane</keyword>
<dbReference type="PANTHER" id="PTHR37485">
    <property type="entry name" value="CELL DIVISION PROTEIN FTSB"/>
    <property type="match status" value="1"/>
</dbReference>
<feature type="coiled-coil region" evidence="7">
    <location>
        <begin position="49"/>
        <end position="83"/>
    </location>
</feature>
<dbReference type="AlphaFoldDB" id="A0A932EPR6"/>
<evidence type="ECO:0000256" key="1">
    <source>
        <dbReference type="ARBA" id="ARBA00022475"/>
    </source>
</evidence>
<evidence type="ECO:0000256" key="2">
    <source>
        <dbReference type="ARBA" id="ARBA00022618"/>
    </source>
</evidence>
<evidence type="ECO:0000256" key="5">
    <source>
        <dbReference type="ARBA" id="ARBA00023136"/>
    </source>
</evidence>
<dbReference type="Pfam" id="PF04977">
    <property type="entry name" value="DivIC"/>
    <property type="match status" value="1"/>
</dbReference>
<evidence type="ECO:0000256" key="4">
    <source>
        <dbReference type="ARBA" id="ARBA00022989"/>
    </source>
</evidence>
<keyword evidence="6" id="KW-0131">Cell cycle</keyword>